<comment type="caution">
    <text evidence="1">The sequence shown here is derived from an EMBL/GenBank/DDBJ whole genome shotgun (WGS) entry which is preliminary data.</text>
</comment>
<keyword evidence="2" id="KW-1185">Reference proteome</keyword>
<dbReference type="EMBL" id="AMGM01000107">
    <property type="protein sequence ID" value="EKB47610.1"/>
    <property type="molecule type" value="Genomic_DNA"/>
</dbReference>
<dbReference type="Proteomes" id="UP000004478">
    <property type="component" value="Unassembled WGS sequence"/>
</dbReference>
<protein>
    <submittedName>
        <fullName evidence="1">Uncharacterized protein</fullName>
    </submittedName>
</protein>
<name>K1KTT5_CECL9</name>
<evidence type="ECO:0000313" key="2">
    <source>
        <dbReference type="Proteomes" id="UP000004478"/>
    </source>
</evidence>
<reference evidence="1 2" key="1">
    <citation type="journal article" date="2012" name="J. Bacteriol.">
        <title>Draft Genome Sequence of Cecembia lonarensis Strain LW9T, Isolated from Lonar Lake, a Haloalkaline Lake in India.</title>
        <authorList>
            <person name="Shivaji S."/>
            <person name="Ara S."/>
            <person name="Singh A."/>
            <person name="Pinnaka A.K."/>
        </authorList>
    </citation>
    <scope>NUCLEOTIDE SEQUENCE [LARGE SCALE GENOMIC DNA]</scope>
    <source>
        <strain evidence="1 2">LW9</strain>
    </source>
</reference>
<proteinExistence type="predicted"/>
<gene>
    <name evidence="1" type="ORF">B879_03769</name>
</gene>
<evidence type="ECO:0000313" key="1">
    <source>
        <dbReference type="EMBL" id="EKB47610.1"/>
    </source>
</evidence>
<accession>K1KTT5</accession>
<dbReference type="AlphaFoldDB" id="K1KTT5"/>
<sequence>MVRQLFANEVLQSGFWHLFAMTAHAPIGLDPKAYQVIKTGPEPGLFADNDLSHEDPMGTDHERFSAGLKKALFNYMHGICLDFPLQEWFDFRVPKTSVSPHFIYQVLQEEAPEPYKPSTKLVWIGGELDYRTYTYRKKGKERKGHQLLFDHKTGSSQIKLDEMHARWLLDILPQIKSDTDRKLLTMKDLEESYRSIQGGNWEEFLASESWNALRDEGLLLV</sequence>
<dbReference type="PATRIC" id="fig|1225176.3.peg.4019"/>
<organism evidence="1 2">
    <name type="scientific">Cecembia lonarensis (strain CCUG 58316 / KCTC 22772 / LW9)</name>
    <dbReference type="NCBI Taxonomy" id="1225176"/>
    <lineage>
        <taxon>Bacteria</taxon>
        <taxon>Pseudomonadati</taxon>
        <taxon>Bacteroidota</taxon>
        <taxon>Cytophagia</taxon>
        <taxon>Cytophagales</taxon>
        <taxon>Cyclobacteriaceae</taxon>
        <taxon>Cecembia</taxon>
    </lineage>
</organism>